<dbReference type="Proteomes" id="UP000663887">
    <property type="component" value="Unassembled WGS sequence"/>
</dbReference>
<protein>
    <submittedName>
        <fullName evidence="5">Uncharacterized protein</fullName>
    </submittedName>
</protein>
<accession>A0A819QYK8</accession>
<dbReference type="Proteomes" id="UP000663842">
    <property type="component" value="Unassembled WGS sequence"/>
</dbReference>
<comment type="caution">
    <text evidence="5">The sequence shown here is derived from an EMBL/GenBank/DDBJ whole genome shotgun (WGS) entry which is preliminary data.</text>
</comment>
<dbReference type="InterPro" id="IPR011990">
    <property type="entry name" value="TPR-like_helical_dom_sf"/>
</dbReference>
<dbReference type="SUPFAM" id="SSF81901">
    <property type="entry name" value="HCP-like"/>
    <property type="match status" value="1"/>
</dbReference>
<dbReference type="EMBL" id="CAJNRG010000579">
    <property type="protein sequence ID" value="CAF2010505.1"/>
    <property type="molecule type" value="Genomic_DNA"/>
</dbReference>
<dbReference type="InterPro" id="IPR019734">
    <property type="entry name" value="TPR_rpt"/>
</dbReference>
<feature type="repeat" description="TPR" evidence="3">
    <location>
        <begin position="500"/>
        <end position="533"/>
    </location>
</feature>
<dbReference type="PROSITE" id="PS50005">
    <property type="entry name" value="TPR"/>
    <property type="match status" value="3"/>
</dbReference>
<evidence type="ECO:0000313" key="4">
    <source>
        <dbReference type="EMBL" id="CAF2010505.1"/>
    </source>
</evidence>
<feature type="repeat" description="TPR" evidence="3">
    <location>
        <begin position="542"/>
        <end position="575"/>
    </location>
</feature>
<organism evidence="5 6">
    <name type="scientific">Rotaria magnacalcarata</name>
    <dbReference type="NCBI Taxonomy" id="392030"/>
    <lineage>
        <taxon>Eukaryota</taxon>
        <taxon>Metazoa</taxon>
        <taxon>Spiralia</taxon>
        <taxon>Gnathifera</taxon>
        <taxon>Rotifera</taxon>
        <taxon>Eurotatoria</taxon>
        <taxon>Bdelloidea</taxon>
        <taxon>Philodinida</taxon>
        <taxon>Philodinidae</taxon>
        <taxon>Rotaria</taxon>
    </lineage>
</organism>
<evidence type="ECO:0000256" key="1">
    <source>
        <dbReference type="ARBA" id="ARBA00022737"/>
    </source>
</evidence>
<dbReference type="PANTHER" id="PTHR45641">
    <property type="entry name" value="TETRATRICOPEPTIDE REPEAT PROTEIN (AFU_ORTHOLOGUE AFUA_6G03870)"/>
    <property type="match status" value="1"/>
</dbReference>
<name>A0A819QYK8_9BILA</name>
<feature type="repeat" description="TPR" evidence="3">
    <location>
        <begin position="627"/>
        <end position="660"/>
    </location>
</feature>
<sequence>MQPRVIESKYNKKNLSVLFSFANRRQHLYRQISMTSNYKLDGDEFETFTLIWLDAEIYGSENKIVQNDLRQLSDDFRTFHNDHDCESFIKSLSIDQRVVLITSGRLGREIIPRIHAIEQIYSIYIYCFDKETYAKWAKSYSKINGVITKKTELIEKIRQNNKKEIFPINIGPLHINVYDNTTDNEFIHSQLLIEHLLKMKINSTIETQILSSCQTKCDKDSLQLRTLEKFQQTNSSENSFDFLMKDNVLLKSFAEALQTKNINLLYLFRSFLRYINQQLKQNQCSTSKHVYFSYLIKHEEFEQLKNSIGKFICINTFFLTTCERDRAFRALQKVNSLEKILFEIYADPSMNDIKPFAQLKSFNASINQSQIVFMFGSIFFIENFIQQDDIWICRMNLSSQNHPDLINTFNNIKKEDGDSEIDPFSFANFLARIGKYDDAENYYQHLLRELPVHHEDVHVIFGNLGNVAYLKKDYDRSLEYHLKSLETKKCLLEPNDQRIADSYNCLGIVYFNQNNYRQAIESYEAALNILKLITNNNQLKIAACLSNMGLVYRTEKNYVKALDYYKNVLEIEKKYLSEDHTDLGQTYHTIGALYWCCGYCDEALEYYNLSLENKKRHLSSKPMSSMAMTLENIGLVHENKNDFQEALKYYEAAAPIYRQALSATHADVLQIENNISRVLSHL</sequence>
<keyword evidence="2 3" id="KW-0802">TPR repeat</keyword>
<reference evidence="5" key="1">
    <citation type="submission" date="2021-02" db="EMBL/GenBank/DDBJ databases">
        <authorList>
            <person name="Nowell W R."/>
        </authorList>
    </citation>
    <scope>NUCLEOTIDE SEQUENCE</scope>
</reference>
<evidence type="ECO:0000256" key="3">
    <source>
        <dbReference type="PROSITE-ProRule" id="PRU00339"/>
    </source>
</evidence>
<dbReference type="PROSITE" id="PS50293">
    <property type="entry name" value="TPR_REGION"/>
    <property type="match status" value="1"/>
</dbReference>
<proteinExistence type="predicted"/>
<gene>
    <name evidence="5" type="ORF">UXM345_LOCUS18303</name>
    <name evidence="4" type="ORF">XDN619_LOCUS3751</name>
</gene>
<dbReference type="Gene3D" id="1.25.40.10">
    <property type="entry name" value="Tetratricopeptide repeat domain"/>
    <property type="match status" value="2"/>
</dbReference>
<dbReference type="EMBL" id="CAJOBF010002465">
    <property type="protein sequence ID" value="CAF4036037.1"/>
    <property type="molecule type" value="Genomic_DNA"/>
</dbReference>
<evidence type="ECO:0000313" key="5">
    <source>
        <dbReference type="EMBL" id="CAF4036037.1"/>
    </source>
</evidence>
<keyword evidence="1" id="KW-0677">Repeat</keyword>
<dbReference type="AlphaFoldDB" id="A0A819QYK8"/>
<dbReference type="Pfam" id="PF13424">
    <property type="entry name" value="TPR_12"/>
    <property type="match status" value="3"/>
</dbReference>
<dbReference type="PANTHER" id="PTHR45641:SF19">
    <property type="entry name" value="NEPHROCYSTIN-3"/>
    <property type="match status" value="1"/>
</dbReference>
<evidence type="ECO:0000313" key="6">
    <source>
        <dbReference type="Proteomes" id="UP000663842"/>
    </source>
</evidence>
<dbReference type="SMART" id="SM00028">
    <property type="entry name" value="TPR"/>
    <property type="match status" value="6"/>
</dbReference>
<evidence type="ECO:0000256" key="2">
    <source>
        <dbReference type="ARBA" id="ARBA00022803"/>
    </source>
</evidence>